<reference evidence="2" key="1">
    <citation type="submission" date="2023-03" db="EMBL/GenBank/DDBJ databases">
        <title>Actinorhabdospora filicis NBRC 111898.</title>
        <authorList>
            <person name="Ichikawa N."/>
            <person name="Sato H."/>
            <person name="Tonouchi N."/>
        </authorList>
    </citation>
    <scope>NUCLEOTIDE SEQUENCE</scope>
    <source>
        <strain evidence="2">NBRC 111898</strain>
    </source>
</reference>
<evidence type="ECO:0000313" key="2">
    <source>
        <dbReference type="EMBL" id="GLZ78140.1"/>
    </source>
</evidence>
<organism evidence="2 3">
    <name type="scientific">Actinorhabdospora filicis</name>
    <dbReference type="NCBI Taxonomy" id="1785913"/>
    <lineage>
        <taxon>Bacteria</taxon>
        <taxon>Bacillati</taxon>
        <taxon>Actinomycetota</taxon>
        <taxon>Actinomycetes</taxon>
        <taxon>Micromonosporales</taxon>
        <taxon>Micromonosporaceae</taxon>
        <taxon>Actinorhabdospora</taxon>
    </lineage>
</organism>
<feature type="transmembrane region" description="Helical" evidence="1">
    <location>
        <begin position="57"/>
        <end position="75"/>
    </location>
</feature>
<dbReference type="AlphaFoldDB" id="A0A9W6WAY1"/>
<gene>
    <name evidence="2" type="ORF">Afil01_29470</name>
</gene>
<protein>
    <submittedName>
        <fullName evidence="2">Uncharacterized protein</fullName>
    </submittedName>
</protein>
<accession>A0A9W6WAY1</accession>
<keyword evidence="1" id="KW-1133">Transmembrane helix</keyword>
<evidence type="ECO:0000256" key="1">
    <source>
        <dbReference type="SAM" id="Phobius"/>
    </source>
</evidence>
<proteinExistence type="predicted"/>
<dbReference type="EMBL" id="BSTX01000002">
    <property type="protein sequence ID" value="GLZ78140.1"/>
    <property type="molecule type" value="Genomic_DNA"/>
</dbReference>
<sequence length="79" mass="8668">MASFRNRCGECSYATDWGAESASTDAMLEHYSRAHPDVFPGGVVEFRTGRARREGPGFLTIVGVVVLICLFLAALRDCR</sequence>
<keyword evidence="1" id="KW-0472">Membrane</keyword>
<evidence type="ECO:0000313" key="3">
    <source>
        <dbReference type="Proteomes" id="UP001165079"/>
    </source>
</evidence>
<comment type="caution">
    <text evidence="2">The sequence shown here is derived from an EMBL/GenBank/DDBJ whole genome shotgun (WGS) entry which is preliminary data.</text>
</comment>
<dbReference type="Proteomes" id="UP001165079">
    <property type="component" value="Unassembled WGS sequence"/>
</dbReference>
<name>A0A9W6WAY1_9ACTN</name>
<keyword evidence="3" id="KW-1185">Reference proteome</keyword>
<keyword evidence="1" id="KW-0812">Transmembrane</keyword>
<dbReference type="RefSeq" id="WP_285663311.1">
    <property type="nucleotide sequence ID" value="NZ_BSTX01000002.1"/>
</dbReference>